<evidence type="ECO:0000313" key="1">
    <source>
        <dbReference type="EMBL" id="GAH94986.1"/>
    </source>
</evidence>
<protein>
    <recommendedName>
        <fullName evidence="2">Fibronectin type-III domain-containing protein</fullName>
    </recommendedName>
</protein>
<reference evidence="1" key="1">
    <citation type="journal article" date="2014" name="Front. Microbiol.">
        <title>High frequency of phylogenetically diverse reductive dehalogenase-homologous genes in deep subseafloor sedimentary metagenomes.</title>
        <authorList>
            <person name="Kawai M."/>
            <person name="Futagami T."/>
            <person name="Toyoda A."/>
            <person name="Takaki Y."/>
            <person name="Nishi S."/>
            <person name="Hori S."/>
            <person name="Arai W."/>
            <person name="Tsubouchi T."/>
            <person name="Morono Y."/>
            <person name="Uchiyama I."/>
            <person name="Ito T."/>
            <person name="Fujiyama A."/>
            <person name="Inagaki F."/>
            <person name="Takami H."/>
        </authorList>
    </citation>
    <scope>NUCLEOTIDE SEQUENCE</scope>
    <source>
        <strain evidence="1">Expedition CK06-06</strain>
    </source>
</reference>
<proteinExistence type="predicted"/>
<feature type="non-terminal residue" evidence="1">
    <location>
        <position position="147"/>
    </location>
</feature>
<dbReference type="EMBL" id="BARU01045615">
    <property type="protein sequence ID" value="GAH94986.1"/>
    <property type="molecule type" value="Genomic_DNA"/>
</dbReference>
<feature type="non-terminal residue" evidence="1">
    <location>
        <position position="1"/>
    </location>
</feature>
<comment type="caution">
    <text evidence="1">The sequence shown here is derived from an EMBL/GenBank/DDBJ whole genome shotgun (WGS) entry which is preliminary data.</text>
</comment>
<name>X1JJV7_9ZZZZ</name>
<sequence>DVDVFYSGSWHHLYEGTFVSAWVEKALASARTITAFRFRFWNDQALPSVADAILYEVDFYEPITPILTTPAVTDILITTATGNGNVTNTGGDTITKRGVCWNKTGSPTVADSKTEEEGSFGIGAFTASMTELTVGTKYYVRAYAISP</sequence>
<dbReference type="AlphaFoldDB" id="X1JJV7"/>
<accession>X1JJV7</accession>
<evidence type="ECO:0008006" key="2">
    <source>
        <dbReference type="Google" id="ProtNLM"/>
    </source>
</evidence>
<gene>
    <name evidence="1" type="ORF">S03H2_69142</name>
</gene>
<organism evidence="1">
    <name type="scientific">marine sediment metagenome</name>
    <dbReference type="NCBI Taxonomy" id="412755"/>
    <lineage>
        <taxon>unclassified sequences</taxon>
        <taxon>metagenomes</taxon>
        <taxon>ecological metagenomes</taxon>
    </lineage>
</organism>